<organism evidence="2">
    <name type="scientific">Caenorhabditis remanei</name>
    <name type="common">Caenorhabditis vulgaris</name>
    <dbReference type="NCBI Taxonomy" id="31234"/>
    <lineage>
        <taxon>Eukaryota</taxon>
        <taxon>Metazoa</taxon>
        <taxon>Ecdysozoa</taxon>
        <taxon>Nematoda</taxon>
        <taxon>Chromadorea</taxon>
        <taxon>Rhabditida</taxon>
        <taxon>Rhabditina</taxon>
        <taxon>Rhabditomorpha</taxon>
        <taxon>Rhabditoidea</taxon>
        <taxon>Rhabditidae</taxon>
        <taxon>Peloderinae</taxon>
        <taxon>Caenorhabditis</taxon>
    </lineage>
</organism>
<dbReference type="InParanoid" id="E3LXR3"/>
<dbReference type="EMBL" id="DS268418">
    <property type="protein sequence ID" value="EFO84968.1"/>
    <property type="molecule type" value="Genomic_DNA"/>
</dbReference>
<keyword evidence="2" id="KW-1185">Reference proteome</keyword>
<gene>
    <name evidence="1" type="ORF">CRE_03694</name>
</gene>
<accession>E3LXR3</accession>
<reference evidence="1" key="1">
    <citation type="submission" date="2007-07" db="EMBL/GenBank/DDBJ databases">
        <title>PCAP assembly of the Caenorhabditis remanei genome.</title>
        <authorList>
            <consortium name="The Caenorhabditis remanei Sequencing Consortium"/>
            <person name="Wilson R.K."/>
        </authorList>
    </citation>
    <scope>NUCLEOTIDE SEQUENCE [LARGE SCALE GENOMIC DNA]</scope>
    <source>
        <strain evidence="1">PB4641</strain>
    </source>
</reference>
<dbReference type="AlphaFoldDB" id="E3LXR3"/>
<evidence type="ECO:0000313" key="2">
    <source>
        <dbReference type="Proteomes" id="UP000008281"/>
    </source>
</evidence>
<dbReference type="HOGENOM" id="CLU_2640458_0_0_1"/>
<evidence type="ECO:0000313" key="1">
    <source>
        <dbReference type="EMBL" id="EFO84968.1"/>
    </source>
</evidence>
<dbReference type="Proteomes" id="UP000008281">
    <property type="component" value="Unassembled WGS sequence"/>
</dbReference>
<proteinExistence type="predicted"/>
<name>E3LXR3_CAERE</name>
<protein>
    <submittedName>
        <fullName evidence="1">Uncharacterized protein</fullName>
    </submittedName>
</protein>
<sequence length="77" mass="9002">MKIVRRQYEEATVYTPSDLDYVIAIANYLSDLFKTSFGEIVIDIQEKEISEVQCVIDVIKQCERLILVSHRKQHSNQ</sequence>